<dbReference type="RefSeq" id="WP_307398290.1">
    <property type="nucleotide sequence ID" value="NZ_BAAADK010000024.1"/>
</dbReference>
<feature type="binding site" evidence="9">
    <location>
        <position position="280"/>
    </location>
    <ligand>
        <name>NADPH</name>
        <dbReference type="ChEBI" id="CHEBI:57783"/>
    </ligand>
</feature>
<feature type="binding site" evidence="9">
    <location>
        <position position="257"/>
    </location>
    <ligand>
        <name>sn-glycerol 3-phosphate</name>
        <dbReference type="ChEBI" id="CHEBI:57597"/>
    </ligand>
</feature>
<dbReference type="PROSITE" id="PS00957">
    <property type="entry name" value="NAD_G3PDH"/>
    <property type="match status" value="1"/>
</dbReference>
<evidence type="ECO:0000256" key="2">
    <source>
        <dbReference type="ARBA" id="ARBA00022516"/>
    </source>
</evidence>
<dbReference type="GO" id="GO:0047952">
    <property type="term" value="F:glycerol-3-phosphate dehydrogenase [NAD(P)+] activity"/>
    <property type="evidence" value="ECO:0007669"/>
    <property type="project" value="UniProtKB-EC"/>
</dbReference>
<feature type="binding site" evidence="9">
    <location>
        <position position="139"/>
    </location>
    <ligand>
        <name>sn-glycerol 3-phosphate</name>
        <dbReference type="ChEBI" id="CHEBI:57597"/>
    </ligand>
</feature>
<organism evidence="14 15">
    <name type="scientific">Caldalkalibacillus horti</name>
    <dbReference type="NCBI Taxonomy" id="77523"/>
    <lineage>
        <taxon>Bacteria</taxon>
        <taxon>Bacillati</taxon>
        <taxon>Bacillota</taxon>
        <taxon>Bacilli</taxon>
        <taxon>Bacillales</taxon>
        <taxon>Bacillaceae</taxon>
        <taxon>Caldalkalibacillus</taxon>
    </lineage>
</organism>
<dbReference type="HAMAP" id="MF_00394">
    <property type="entry name" value="NAD_Glyc3P_dehydrog"/>
    <property type="match status" value="1"/>
</dbReference>
<dbReference type="Pfam" id="PF01210">
    <property type="entry name" value="NAD_Gly3P_dh_N"/>
    <property type="match status" value="1"/>
</dbReference>
<evidence type="ECO:0000256" key="9">
    <source>
        <dbReference type="HAMAP-Rule" id="MF_00394"/>
    </source>
</evidence>
<keyword evidence="9" id="KW-0963">Cytoplasm</keyword>
<dbReference type="Pfam" id="PF07479">
    <property type="entry name" value="NAD_Gly3P_dh_C"/>
    <property type="match status" value="1"/>
</dbReference>
<name>A0ABT9W5I6_9BACI</name>
<dbReference type="NCBIfam" id="NF000942">
    <property type="entry name" value="PRK00094.1-4"/>
    <property type="match status" value="1"/>
</dbReference>
<evidence type="ECO:0000256" key="11">
    <source>
        <dbReference type="RuleBase" id="RU000439"/>
    </source>
</evidence>
<dbReference type="NCBIfam" id="NF000940">
    <property type="entry name" value="PRK00094.1-2"/>
    <property type="match status" value="1"/>
</dbReference>
<evidence type="ECO:0000256" key="5">
    <source>
        <dbReference type="ARBA" id="ARBA00023027"/>
    </source>
</evidence>
<dbReference type="InterPro" id="IPR036291">
    <property type="entry name" value="NAD(P)-bd_dom_sf"/>
</dbReference>
<accession>A0ABT9W5I6</accession>
<dbReference type="NCBIfam" id="NF000941">
    <property type="entry name" value="PRK00094.1-3"/>
    <property type="match status" value="1"/>
</dbReference>
<dbReference type="InterPro" id="IPR006109">
    <property type="entry name" value="G3P_DH_NAD-dep_C"/>
</dbReference>
<feature type="binding site" evidence="9">
    <location>
        <position position="256"/>
    </location>
    <ligand>
        <name>NADPH</name>
        <dbReference type="ChEBI" id="CHEBI:57783"/>
    </ligand>
</feature>
<feature type="binding site" evidence="9">
    <location>
        <position position="256"/>
    </location>
    <ligand>
        <name>sn-glycerol 3-phosphate</name>
        <dbReference type="ChEBI" id="CHEBI:57597"/>
    </ligand>
</feature>
<evidence type="ECO:0000256" key="6">
    <source>
        <dbReference type="ARBA" id="ARBA00023098"/>
    </source>
</evidence>
<evidence type="ECO:0000313" key="14">
    <source>
        <dbReference type="EMBL" id="MDQ0168509.1"/>
    </source>
</evidence>
<proteinExistence type="inferred from homology"/>
<evidence type="ECO:0000259" key="13">
    <source>
        <dbReference type="Pfam" id="PF07479"/>
    </source>
</evidence>
<sequence length="336" mass="36692">MPKVAVLGAGSWGTALSIVLADNQFDVALWSRREEQVFEINDRHTNEKYLPDRTLPTSIYASTSLEEVLQDTKYVLLVLPTKSIRQICRQILPYLTPEHVIIHSSKGIEIETHKRISEIIQEEIPAQSCKGTVVLSGPSHAEEVSMRLPTTVVVASDVLKTAEEVQDIFINKHFRVYTNPDVIGVEIGGALKNIIALGAGLNDGLGFGDNAKAALMTRGLTEISRLGLEMGANPLTFAGLAGIGDLIATCTSKHSRNWRCGYALGQGQSLDEVLSSMGMVVEGVNTTKAAYQIALSQNVDMPITKAIYQVLFEGKLPRQAVEDLMGRGRTQELENY</sequence>
<comment type="caution">
    <text evidence="14">The sequence shown here is derived from an EMBL/GenBank/DDBJ whole genome shotgun (WGS) entry which is preliminary data.</text>
</comment>
<dbReference type="InterPro" id="IPR006168">
    <property type="entry name" value="G3P_DH_NAD-dep"/>
</dbReference>
<dbReference type="EMBL" id="JAUSTY010000036">
    <property type="protein sequence ID" value="MDQ0168509.1"/>
    <property type="molecule type" value="Genomic_DNA"/>
</dbReference>
<comment type="function">
    <text evidence="9">Catalyzes the reduction of the glycolytic intermediate dihydroxyacetone phosphate (DHAP) to sn-glycerol 3-phosphate (G3P), the key precursor for phospholipid synthesis.</text>
</comment>
<feature type="binding site" evidence="9">
    <location>
        <position position="11"/>
    </location>
    <ligand>
        <name>NADPH</name>
        <dbReference type="ChEBI" id="CHEBI:57783"/>
    </ligand>
</feature>
<evidence type="ECO:0000256" key="10">
    <source>
        <dbReference type="RuleBase" id="RU000437"/>
    </source>
</evidence>
<feature type="binding site" evidence="9">
    <location>
        <position position="106"/>
    </location>
    <ligand>
        <name>NADPH</name>
        <dbReference type="ChEBI" id="CHEBI:57783"/>
    </ligand>
</feature>
<keyword evidence="9" id="KW-0547">Nucleotide-binding</keyword>
<dbReference type="InterPro" id="IPR008927">
    <property type="entry name" value="6-PGluconate_DH-like_C_sf"/>
</dbReference>
<feature type="active site" description="Proton acceptor" evidence="9">
    <location>
        <position position="192"/>
    </location>
</feature>
<reference evidence="14 15" key="1">
    <citation type="submission" date="2023-07" db="EMBL/GenBank/DDBJ databases">
        <title>Genomic Encyclopedia of Type Strains, Phase IV (KMG-IV): sequencing the most valuable type-strain genomes for metagenomic binning, comparative biology and taxonomic classification.</title>
        <authorList>
            <person name="Goeker M."/>
        </authorList>
    </citation>
    <scope>NUCLEOTIDE SEQUENCE [LARGE SCALE GENOMIC DNA]</scope>
    <source>
        <strain evidence="14 15">DSM 12751</strain>
    </source>
</reference>
<evidence type="ECO:0000259" key="12">
    <source>
        <dbReference type="Pfam" id="PF01210"/>
    </source>
</evidence>
<dbReference type="SUPFAM" id="SSF51735">
    <property type="entry name" value="NAD(P)-binding Rossmann-fold domains"/>
    <property type="match status" value="1"/>
</dbReference>
<feature type="binding site" evidence="9">
    <location>
        <position position="33"/>
    </location>
    <ligand>
        <name>NADPH</name>
        <dbReference type="ChEBI" id="CHEBI:57783"/>
    </ligand>
</feature>
<feature type="binding site" evidence="9">
    <location>
        <position position="49"/>
    </location>
    <ligand>
        <name>NADPH</name>
        <dbReference type="ChEBI" id="CHEBI:57783"/>
    </ligand>
</feature>
<dbReference type="EC" id="1.1.1.94" evidence="9"/>
<comment type="catalytic activity">
    <reaction evidence="9 11">
        <text>sn-glycerol 3-phosphate + NADP(+) = dihydroxyacetone phosphate + NADPH + H(+)</text>
        <dbReference type="Rhea" id="RHEA:11096"/>
        <dbReference type="ChEBI" id="CHEBI:15378"/>
        <dbReference type="ChEBI" id="CHEBI:57597"/>
        <dbReference type="ChEBI" id="CHEBI:57642"/>
        <dbReference type="ChEBI" id="CHEBI:57783"/>
        <dbReference type="ChEBI" id="CHEBI:58349"/>
        <dbReference type="EC" id="1.1.1.94"/>
    </reaction>
</comment>
<dbReference type="InterPro" id="IPR011128">
    <property type="entry name" value="G3P_DH_NAD-dep_N"/>
</dbReference>
<dbReference type="SUPFAM" id="SSF48179">
    <property type="entry name" value="6-phosphogluconate dehydrogenase C-terminal domain-like"/>
    <property type="match status" value="1"/>
</dbReference>
<dbReference type="Proteomes" id="UP001235840">
    <property type="component" value="Unassembled WGS sequence"/>
</dbReference>
<keyword evidence="15" id="KW-1185">Reference proteome</keyword>
<evidence type="ECO:0000256" key="4">
    <source>
        <dbReference type="ARBA" id="ARBA00023002"/>
    </source>
</evidence>
<feature type="domain" description="Glycerol-3-phosphate dehydrogenase NAD-dependent N-terminal" evidence="12">
    <location>
        <begin position="3"/>
        <end position="158"/>
    </location>
</feature>
<feature type="binding site" evidence="9">
    <location>
        <position position="141"/>
    </location>
    <ligand>
        <name>NADPH</name>
        <dbReference type="ChEBI" id="CHEBI:57783"/>
    </ligand>
</feature>
<comment type="catalytic activity">
    <reaction evidence="9">
        <text>sn-glycerol 3-phosphate + NAD(+) = dihydroxyacetone phosphate + NADH + H(+)</text>
        <dbReference type="Rhea" id="RHEA:11092"/>
        <dbReference type="ChEBI" id="CHEBI:15378"/>
        <dbReference type="ChEBI" id="CHEBI:57540"/>
        <dbReference type="ChEBI" id="CHEBI:57597"/>
        <dbReference type="ChEBI" id="CHEBI:57642"/>
        <dbReference type="ChEBI" id="CHEBI:57945"/>
        <dbReference type="EC" id="1.1.1.94"/>
    </reaction>
</comment>
<comment type="pathway">
    <text evidence="9">Membrane lipid metabolism; glycerophospholipid metabolism.</text>
</comment>
<dbReference type="Gene3D" id="1.10.1040.10">
    <property type="entry name" value="N-(1-d-carboxylethyl)-l-norvaline Dehydrogenase, domain 2"/>
    <property type="match status" value="1"/>
</dbReference>
<feature type="binding site" evidence="9">
    <location>
        <position position="192"/>
    </location>
    <ligand>
        <name>sn-glycerol 3-phosphate</name>
        <dbReference type="ChEBI" id="CHEBI:57597"/>
    </ligand>
</feature>
<keyword evidence="8 9" id="KW-1208">Phospholipid metabolism</keyword>
<evidence type="ECO:0000313" key="15">
    <source>
        <dbReference type="Proteomes" id="UP001235840"/>
    </source>
</evidence>
<feature type="binding site" evidence="9">
    <location>
        <position position="12"/>
    </location>
    <ligand>
        <name>NADPH</name>
        <dbReference type="ChEBI" id="CHEBI:57783"/>
    </ligand>
</feature>
<comment type="subcellular location">
    <subcellularLocation>
        <location evidence="9">Cytoplasm</location>
    </subcellularLocation>
</comment>
<feature type="domain" description="Glycerol-3-phosphate dehydrogenase NAD-dependent C-terminal" evidence="13">
    <location>
        <begin position="181"/>
        <end position="322"/>
    </location>
</feature>
<feature type="binding site" evidence="9">
    <location>
        <position position="245"/>
    </location>
    <ligand>
        <name>sn-glycerol 3-phosphate</name>
        <dbReference type="ChEBI" id="CHEBI:57597"/>
    </ligand>
</feature>
<dbReference type="PRINTS" id="PR00077">
    <property type="entry name" value="GPDHDRGNASE"/>
</dbReference>
<feature type="binding site" evidence="9">
    <location>
        <position position="32"/>
    </location>
    <ligand>
        <name>NADPH</name>
        <dbReference type="ChEBI" id="CHEBI:57783"/>
    </ligand>
</feature>
<evidence type="ECO:0000256" key="8">
    <source>
        <dbReference type="ARBA" id="ARBA00023264"/>
    </source>
</evidence>
<gene>
    <name evidence="9" type="primary">gpsA</name>
    <name evidence="14" type="ORF">J2S11_004471</name>
</gene>
<dbReference type="Gene3D" id="3.40.50.720">
    <property type="entry name" value="NAD(P)-binding Rossmann-like Domain"/>
    <property type="match status" value="1"/>
</dbReference>
<evidence type="ECO:0000256" key="1">
    <source>
        <dbReference type="ARBA" id="ARBA00011009"/>
    </source>
</evidence>
<keyword evidence="3 9" id="KW-0521">NADP</keyword>
<dbReference type="PIRSF" id="PIRSF000114">
    <property type="entry name" value="Glycerol-3-P_dh"/>
    <property type="match status" value="1"/>
</dbReference>
<feature type="binding site" evidence="9">
    <location>
        <position position="137"/>
    </location>
    <ligand>
        <name>sn-glycerol 3-phosphate</name>
        <dbReference type="ChEBI" id="CHEBI:57597"/>
    </ligand>
</feature>
<dbReference type="InterPro" id="IPR013328">
    <property type="entry name" value="6PGD_dom2"/>
</dbReference>
<keyword evidence="7 9" id="KW-0594">Phospholipid biosynthesis</keyword>
<feature type="binding site" evidence="9">
    <location>
        <position position="106"/>
    </location>
    <ligand>
        <name>sn-glycerol 3-phosphate</name>
        <dbReference type="ChEBI" id="CHEBI:57597"/>
    </ligand>
</feature>
<feature type="binding site" evidence="9">
    <location>
        <position position="255"/>
    </location>
    <ligand>
        <name>sn-glycerol 3-phosphate</name>
        <dbReference type="ChEBI" id="CHEBI:57597"/>
    </ligand>
</feature>
<keyword evidence="4 9" id="KW-0560">Oxidoreductase</keyword>
<keyword evidence="5 9" id="KW-0520">NAD</keyword>
<keyword evidence="2 9" id="KW-0444">Lipid biosynthesis</keyword>
<comment type="similarity">
    <text evidence="1 9 10">Belongs to the NAD-dependent glycerol-3-phosphate dehydrogenase family.</text>
</comment>
<evidence type="ECO:0000256" key="7">
    <source>
        <dbReference type="ARBA" id="ARBA00023209"/>
    </source>
</evidence>
<evidence type="ECO:0000256" key="3">
    <source>
        <dbReference type="ARBA" id="ARBA00022857"/>
    </source>
</evidence>
<dbReference type="PANTHER" id="PTHR11728:SF1">
    <property type="entry name" value="GLYCEROL-3-PHOSPHATE DEHYDROGENASE [NAD(+)] 2, CHLOROPLASTIC"/>
    <property type="match status" value="1"/>
</dbReference>
<dbReference type="PANTHER" id="PTHR11728">
    <property type="entry name" value="GLYCEROL-3-PHOSPHATE DEHYDROGENASE"/>
    <property type="match status" value="1"/>
</dbReference>
<feature type="binding site" evidence="9">
    <location>
        <position position="282"/>
    </location>
    <ligand>
        <name>NADPH</name>
        <dbReference type="ChEBI" id="CHEBI:57783"/>
    </ligand>
</feature>
<protein>
    <recommendedName>
        <fullName evidence="9">Glycerol-3-phosphate dehydrogenase [NAD(P)+]</fullName>
        <ecNumber evidence="9">1.1.1.94</ecNumber>
    </recommendedName>
    <alternativeName>
        <fullName evidence="9">NAD(P)(+)-dependent glycerol-3-phosphate dehydrogenase</fullName>
    </alternativeName>
    <alternativeName>
        <fullName evidence="9">NAD(P)H-dependent dihydroxyacetone-phosphate reductase</fullName>
    </alternativeName>
</protein>
<keyword evidence="6 9" id="KW-0443">Lipid metabolism</keyword>